<name>A0ABD3P2J9_9STRA</name>
<keyword evidence="7" id="KW-1185">Reference proteome</keyword>
<dbReference type="SMART" id="SM00360">
    <property type="entry name" value="RRM"/>
    <property type="match status" value="2"/>
</dbReference>
<evidence type="ECO:0000313" key="7">
    <source>
        <dbReference type="Proteomes" id="UP001530400"/>
    </source>
</evidence>
<dbReference type="Proteomes" id="UP001530400">
    <property type="component" value="Unassembled WGS sequence"/>
</dbReference>
<evidence type="ECO:0000256" key="2">
    <source>
        <dbReference type="ARBA" id="ARBA00022884"/>
    </source>
</evidence>
<comment type="caution">
    <text evidence="6">The sequence shown here is derived from an EMBL/GenBank/DDBJ whole genome shotgun (WGS) entry which is preliminary data.</text>
</comment>
<evidence type="ECO:0000256" key="4">
    <source>
        <dbReference type="SAM" id="MobiDB-lite"/>
    </source>
</evidence>
<gene>
    <name evidence="6" type="ORF">ACHAWO_000290</name>
</gene>
<reference evidence="6 7" key="1">
    <citation type="submission" date="2024-10" db="EMBL/GenBank/DDBJ databases">
        <title>Updated reference genomes for cyclostephanoid diatoms.</title>
        <authorList>
            <person name="Roberts W.R."/>
            <person name="Alverson A.J."/>
        </authorList>
    </citation>
    <scope>NUCLEOTIDE SEQUENCE [LARGE SCALE GENOMIC DNA]</scope>
    <source>
        <strain evidence="6 7">AJA010-31</strain>
    </source>
</reference>
<sequence>MLDNNQAIDPKSSTLIAIMETPQPSMEEPDPTTLIPPGVSGSPEHLEQEHLEQHHQDGMMQQQQGYIGFGIDPNWGFGQMMHGQAGYHNMQAGGLDGISGLVSMDPFEALLGPFPCARVRGLPFEATLEDVLVFFQGLVVIDVVLVSHADAGEAFVIFANPMDFQMGLQRDRQNMGNRYLEVFQGKRAEYYAAIASQSHHWQGAGVRNMSSEEHASLVGGEEGSDAMTGASMKSNAEGSAWGRSSPIRTSPNHHHHPGRGYGRGYNNGHRGRGDYGRGRGYRGSNFNTGRGTGGGIREGVHTGFIRMRGLPFQASKEDILEFFKEYNPVEDSLIFTYRSDGRATGEGYIAFKNAADAKNAMALHRSTIGSRYIELFISNKDEHTRNVGRSIPP</sequence>
<dbReference type="AlphaFoldDB" id="A0ABD3P2J9"/>
<dbReference type="InterPro" id="IPR012677">
    <property type="entry name" value="Nucleotide-bd_a/b_plait_sf"/>
</dbReference>
<accession>A0ABD3P2J9</accession>
<dbReference type="Gene3D" id="3.30.70.330">
    <property type="match status" value="2"/>
</dbReference>
<dbReference type="PANTHER" id="PTHR13976">
    <property type="entry name" value="HETEROGENEOUS NUCLEAR RIBONUCLEOPROTEIN-RELATED"/>
    <property type="match status" value="1"/>
</dbReference>
<evidence type="ECO:0000259" key="5">
    <source>
        <dbReference type="PROSITE" id="PS50102"/>
    </source>
</evidence>
<feature type="region of interest" description="Disordered" evidence="4">
    <location>
        <begin position="212"/>
        <end position="296"/>
    </location>
</feature>
<dbReference type="InterPro" id="IPR035979">
    <property type="entry name" value="RBD_domain_sf"/>
</dbReference>
<dbReference type="EMBL" id="JALLPJ020000822">
    <property type="protein sequence ID" value="KAL3782051.1"/>
    <property type="molecule type" value="Genomic_DNA"/>
</dbReference>
<evidence type="ECO:0000313" key="6">
    <source>
        <dbReference type="EMBL" id="KAL3782051.1"/>
    </source>
</evidence>
<dbReference type="PROSITE" id="PS50102">
    <property type="entry name" value="RRM"/>
    <property type="match status" value="1"/>
</dbReference>
<feature type="domain" description="RRM" evidence="5">
    <location>
        <begin position="303"/>
        <end position="380"/>
    </location>
</feature>
<proteinExistence type="predicted"/>
<dbReference type="SUPFAM" id="SSF54928">
    <property type="entry name" value="RNA-binding domain, RBD"/>
    <property type="match status" value="2"/>
</dbReference>
<dbReference type="Pfam" id="PF00076">
    <property type="entry name" value="RRM_1"/>
    <property type="match status" value="1"/>
</dbReference>
<evidence type="ECO:0000256" key="1">
    <source>
        <dbReference type="ARBA" id="ARBA00022737"/>
    </source>
</evidence>
<dbReference type="InterPro" id="IPR000504">
    <property type="entry name" value="RRM_dom"/>
</dbReference>
<organism evidence="6 7">
    <name type="scientific">Cyclotella atomus</name>
    <dbReference type="NCBI Taxonomy" id="382360"/>
    <lineage>
        <taxon>Eukaryota</taxon>
        <taxon>Sar</taxon>
        <taxon>Stramenopiles</taxon>
        <taxon>Ochrophyta</taxon>
        <taxon>Bacillariophyta</taxon>
        <taxon>Coscinodiscophyceae</taxon>
        <taxon>Thalassiosirophycidae</taxon>
        <taxon>Stephanodiscales</taxon>
        <taxon>Stephanodiscaceae</taxon>
        <taxon>Cyclotella</taxon>
    </lineage>
</organism>
<dbReference type="GO" id="GO:0003723">
    <property type="term" value="F:RNA binding"/>
    <property type="evidence" value="ECO:0007669"/>
    <property type="project" value="UniProtKB-UniRule"/>
</dbReference>
<evidence type="ECO:0000256" key="3">
    <source>
        <dbReference type="PROSITE-ProRule" id="PRU00176"/>
    </source>
</evidence>
<keyword evidence="1" id="KW-0677">Repeat</keyword>
<protein>
    <recommendedName>
        <fullName evidence="5">RRM domain-containing protein</fullName>
    </recommendedName>
</protein>
<dbReference type="CDD" id="cd12254">
    <property type="entry name" value="RRM_hnRNPH_ESRPs_RBM12_like"/>
    <property type="match status" value="2"/>
</dbReference>
<dbReference type="InterPro" id="IPR050666">
    <property type="entry name" value="ESRP"/>
</dbReference>
<keyword evidence="2 3" id="KW-0694">RNA-binding</keyword>